<accession>A0A085MF62</accession>
<sequence length="120" mass="13752">MHAFISLDDFWRKNTIQQKETSLHYVNTTFRNLNSATMKFHYSAGSSSAHLKHVIVRSYCLNYGYVKNTVTTFGDAEKEWGTFGSAEATASEIRIINRSIRPIPANNIRLTKEKQLQLSH</sequence>
<dbReference type="AlphaFoldDB" id="A0A085MF62"/>
<evidence type="ECO:0000313" key="3">
    <source>
        <dbReference type="Proteomes" id="UP000030764"/>
    </source>
</evidence>
<gene>
    <name evidence="1" type="ORF">M513_03297</name>
    <name evidence="2" type="ORF">M514_03297</name>
</gene>
<reference evidence="1 3" key="1">
    <citation type="journal article" date="2014" name="Nat. Genet.">
        <title>Genome and transcriptome of the porcine whipworm Trichuris suis.</title>
        <authorList>
            <person name="Jex A.R."/>
            <person name="Nejsum P."/>
            <person name="Schwarz E.M."/>
            <person name="Hu L."/>
            <person name="Young N.D."/>
            <person name="Hall R.S."/>
            <person name="Korhonen P.K."/>
            <person name="Liao S."/>
            <person name="Thamsborg S."/>
            <person name="Xia J."/>
            <person name="Xu P."/>
            <person name="Wang S."/>
            <person name="Scheerlinck J.P."/>
            <person name="Hofmann A."/>
            <person name="Sternberg P.W."/>
            <person name="Wang J."/>
            <person name="Gasser R.B."/>
        </authorList>
    </citation>
    <scope>NUCLEOTIDE SEQUENCE [LARGE SCALE GENOMIC DNA]</scope>
    <source>
        <strain evidence="2">DCEP-RM93F</strain>
        <strain evidence="1">DCEP-RM93M</strain>
    </source>
</reference>
<dbReference type="Proteomes" id="UP000030758">
    <property type="component" value="Unassembled WGS sequence"/>
</dbReference>
<proteinExistence type="predicted"/>
<protein>
    <submittedName>
        <fullName evidence="1">Uncharacterized protein</fullName>
    </submittedName>
</protein>
<keyword evidence="3" id="KW-1185">Reference proteome</keyword>
<feature type="non-terminal residue" evidence="1">
    <location>
        <position position="120"/>
    </location>
</feature>
<name>A0A085MF62_9BILA</name>
<evidence type="ECO:0000313" key="2">
    <source>
        <dbReference type="EMBL" id="KFD70206.1"/>
    </source>
</evidence>
<dbReference type="EMBL" id="KL367489">
    <property type="protein sequence ID" value="KFD70206.1"/>
    <property type="molecule type" value="Genomic_DNA"/>
</dbReference>
<dbReference type="EMBL" id="KL363197">
    <property type="protein sequence ID" value="KFD55858.1"/>
    <property type="molecule type" value="Genomic_DNA"/>
</dbReference>
<organism evidence="1 3">
    <name type="scientific">Trichuris suis</name>
    <name type="common">pig whipworm</name>
    <dbReference type="NCBI Taxonomy" id="68888"/>
    <lineage>
        <taxon>Eukaryota</taxon>
        <taxon>Metazoa</taxon>
        <taxon>Ecdysozoa</taxon>
        <taxon>Nematoda</taxon>
        <taxon>Enoplea</taxon>
        <taxon>Dorylaimia</taxon>
        <taxon>Trichinellida</taxon>
        <taxon>Trichuridae</taxon>
        <taxon>Trichuris</taxon>
    </lineage>
</organism>
<evidence type="ECO:0000313" key="1">
    <source>
        <dbReference type="EMBL" id="KFD55858.1"/>
    </source>
</evidence>
<dbReference type="Proteomes" id="UP000030764">
    <property type="component" value="Unassembled WGS sequence"/>
</dbReference>